<dbReference type="AlphaFoldDB" id="A0AAV8UHP1"/>
<keyword evidence="4" id="KW-1185">Reference proteome</keyword>
<dbReference type="EMBL" id="JAMWBK010000013">
    <property type="protein sequence ID" value="KAJ8900842.1"/>
    <property type="molecule type" value="Genomic_DNA"/>
</dbReference>
<evidence type="ECO:0000256" key="1">
    <source>
        <dbReference type="ARBA" id="ARBA00007637"/>
    </source>
</evidence>
<evidence type="ECO:0000313" key="4">
    <source>
        <dbReference type="Proteomes" id="UP001157974"/>
    </source>
</evidence>
<comment type="caution">
    <text evidence="3">The sequence shown here is derived from an EMBL/GenBank/DDBJ whole genome shotgun (WGS) entry which is preliminary data.</text>
</comment>
<proteinExistence type="inferred from homology"/>
<evidence type="ECO:0000256" key="2">
    <source>
        <dbReference type="ARBA" id="ARBA00023027"/>
    </source>
</evidence>
<dbReference type="SUPFAM" id="SSF51735">
    <property type="entry name" value="NAD(P)-binding Rossmann-fold domains"/>
    <property type="match status" value="1"/>
</dbReference>
<keyword evidence="2" id="KW-0520">NAD</keyword>
<sequence length="294" mass="31761">MQAFVSLPGHPGSVSRGNSRAVVPKAEMAVPANLLIVGPGRLGSRIAKLWTHGEVTGETRTETNHEMLRAGGIKPSTKAKRSKVGYNYVAITAPPTGNADYAKEVADACLAWTGEGAMVFTSATSVYGDAAFEIVNEDTPTIDSGTEKQQRLLKAEASVIEAGGTVLRLAGLYDRRVGPHNYWLRSPEIKGNPDTLINMIHYNDAASLALAILEAGKDKTRGKFFLGVDDQPLTRREICEAALQDPIYADKTIPPFTGLDEPAGKKRLDNSQTRTALNWMPQNSSMQEYFASQA</sequence>
<evidence type="ECO:0000313" key="3">
    <source>
        <dbReference type="EMBL" id="KAJ8900842.1"/>
    </source>
</evidence>
<dbReference type="Proteomes" id="UP001157974">
    <property type="component" value="Unassembled WGS sequence"/>
</dbReference>
<name>A0AAV8UHP1_9RHOD</name>
<dbReference type="InterPro" id="IPR036291">
    <property type="entry name" value="NAD(P)-bd_dom_sf"/>
</dbReference>
<reference evidence="3 4" key="1">
    <citation type="journal article" date="2023" name="Nat. Commun.">
        <title>Origin of minicircular mitochondrial genomes in red algae.</title>
        <authorList>
            <person name="Lee Y."/>
            <person name="Cho C.H."/>
            <person name="Lee Y.M."/>
            <person name="Park S.I."/>
            <person name="Yang J.H."/>
            <person name="West J.A."/>
            <person name="Bhattacharya D."/>
            <person name="Yoon H.S."/>
        </authorList>
    </citation>
    <scope>NUCLEOTIDE SEQUENCE [LARGE SCALE GENOMIC DNA]</scope>
    <source>
        <strain evidence="3 4">CCMP1338</strain>
        <tissue evidence="3">Whole cell</tissue>
    </source>
</reference>
<comment type="similarity">
    <text evidence="1">Belongs to the NAD(P)-dependent epimerase/dehydratase family.</text>
</comment>
<accession>A0AAV8UHP1</accession>
<organism evidence="3 4">
    <name type="scientific">Rhodosorus marinus</name>
    <dbReference type="NCBI Taxonomy" id="101924"/>
    <lineage>
        <taxon>Eukaryota</taxon>
        <taxon>Rhodophyta</taxon>
        <taxon>Stylonematophyceae</taxon>
        <taxon>Stylonematales</taxon>
        <taxon>Stylonemataceae</taxon>
        <taxon>Rhodosorus</taxon>
    </lineage>
</organism>
<gene>
    <name evidence="3" type="ORF">NDN08_000141</name>
</gene>
<evidence type="ECO:0008006" key="5">
    <source>
        <dbReference type="Google" id="ProtNLM"/>
    </source>
</evidence>
<protein>
    <recommendedName>
        <fullName evidence="5">NAD(P)-binding domain-containing protein</fullName>
    </recommendedName>
</protein>
<dbReference type="Gene3D" id="3.40.50.720">
    <property type="entry name" value="NAD(P)-binding Rossmann-like Domain"/>
    <property type="match status" value="1"/>
</dbReference>
<dbReference type="PANTHER" id="PTHR43574">
    <property type="entry name" value="EPIMERASE-RELATED"/>
    <property type="match status" value="1"/>
</dbReference>